<evidence type="ECO:0000313" key="7">
    <source>
        <dbReference type="EMBL" id="GAH75450.1"/>
    </source>
</evidence>
<feature type="transmembrane region" description="Helical" evidence="5">
    <location>
        <begin position="135"/>
        <end position="152"/>
    </location>
</feature>
<keyword evidence="3 5" id="KW-1133">Transmembrane helix</keyword>
<dbReference type="GO" id="GO:0016020">
    <property type="term" value="C:membrane"/>
    <property type="evidence" value="ECO:0007669"/>
    <property type="project" value="UniProtKB-SubCell"/>
</dbReference>
<gene>
    <name evidence="7" type="ORF">S03H2_48012</name>
</gene>
<feature type="non-terminal residue" evidence="7">
    <location>
        <position position="265"/>
    </location>
</feature>
<reference evidence="7" key="1">
    <citation type="journal article" date="2014" name="Front. Microbiol.">
        <title>High frequency of phylogenetically diverse reductive dehalogenase-homologous genes in deep subseafloor sedimentary metagenomes.</title>
        <authorList>
            <person name="Kawai M."/>
            <person name="Futagami T."/>
            <person name="Toyoda A."/>
            <person name="Takaki Y."/>
            <person name="Nishi S."/>
            <person name="Hori S."/>
            <person name="Arai W."/>
            <person name="Tsubouchi T."/>
            <person name="Morono Y."/>
            <person name="Uchiyama I."/>
            <person name="Ito T."/>
            <person name="Fujiyama A."/>
            <person name="Inagaki F."/>
            <person name="Takami H."/>
        </authorList>
    </citation>
    <scope>NUCLEOTIDE SEQUENCE</scope>
    <source>
        <strain evidence="7">Expedition CK06-06</strain>
    </source>
</reference>
<feature type="non-terminal residue" evidence="7">
    <location>
        <position position="1"/>
    </location>
</feature>
<evidence type="ECO:0000259" key="6">
    <source>
        <dbReference type="Pfam" id="PF06271"/>
    </source>
</evidence>
<dbReference type="PANTHER" id="PTHR38480:SF1">
    <property type="entry name" value="SLR0254 PROTEIN"/>
    <property type="match status" value="1"/>
</dbReference>
<keyword evidence="4 5" id="KW-0472">Membrane</keyword>
<evidence type="ECO:0000256" key="4">
    <source>
        <dbReference type="ARBA" id="ARBA00023136"/>
    </source>
</evidence>
<dbReference type="InterPro" id="IPR010432">
    <property type="entry name" value="RDD"/>
</dbReference>
<evidence type="ECO:0000256" key="2">
    <source>
        <dbReference type="ARBA" id="ARBA00022692"/>
    </source>
</evidence>
<accession>X1J1T3</accession>
<feature type="transmembrane region" description="Helical" evidence="5">
    <location>
        <begin position="84"/>
        <end position="103"/>
    </location>
</feature>
<comment type="subcellular location">
    <subcellularLocation>
        <location evidence="1">Membrane</location>
        <topology evidence="1">Multi-pass membrane protein</topology>
    </subcellularLocation>
</comment>
<sequence length="265" mass="30039">DFAVMWGLLWMPIVLVMFGDIDGEIEFARTWMGAHFGRICFFVLWLFPYCLRDVFGGRGLGKWIVGIRVVDAADVGSVPSIRALLLRNLTIWFSPVGMVSAYMHPDRMRFGDRLAGTMVVEDTPDPMSSPWPRRLLKTLVIVGAVTACVVLADRGRARYIRNSEIHEVGLEFLRRYEPLQEVIRPLSVEQMDVKAAGGRPTETGAEAAVVWDWKRKDLVVRAGVKMERGRQDTRAWYVTDASGHAVLNPRQKGKERVFVFTLSRD</sequence>
<dbReference type="PANTHER" id="PTHR38480">
    <property type="entry name" value="SLR0254 PROTEIN"/>
    <property type="match status" value="1"/>
</dbReference>
<comment type="caution">
    <text evidence="7">The sequence shown here is derived from an EMBL/GenBank/DDBJ whole genome shotgun (WGS) entry which is preliminary data.</text>
</comment>
<protein>
    <recommendedName>
        <fullName evidence="6">RDD domain-containing protein</fullName>
    </recommendedName>
</protein>
<dbReference type="Pfam" id="PF06271">
    <property type="entry name" value="RDD"/>
    <property type="match status" value="1"/>
</dbReference>
<dbReference type="EMBL" id="BARU01030234">
    <property type="protein sequence ID" value="GAH75450.1"/>
    <property type="molecule type" value="Genomic_DNA"/>
</dbReference>
<keyword evidence="2 5" id="KW-0812">Transmembrane</keyword>
<evidence type="ECO:0000256" key="3">
    <source>
        <dbReference type="ARBA" id="ARBA00022989"/>
    </source>
</evidence>
<feature type="transmembrane region" description="Helical" evidence="5">
    <location>
        <begin position="33"/>
        <end position="51"/>
    </location>
</feature>
<evidence type="ECO:0000256" key="5">
    <source>
        <dbReference type="SAM" id="Phobius"/>
    </source>
</evidence>
<evidence type="ECO:0000256" key="1">
    <source>
        <dbReference type="ARBA" id="ARBA00004141"/>
    </source>
</evidence>
<name>X1J1T3_9ZZZZ</name>
<organism evidence="7">
    <name type="scientific">marine sediment metagenome</name>
    <dbReference type="NCBI Taxonomy" id="412755"/>
    <lineage>
        <taxon>unclassified sequences</taxon>
        <taxon>metagenomes</taxon>
        <taxon>ecological metagenomes</taxon>
    </lineage>
</organism>
<proteinExistence type="predicted"/>
<feature type="domain" description="RDD" evidence="6">
    <location>
        <begin position="8"/>
        <end position="116"/>
    </location>
</feature>
<dbReference type="AlphaFoldDB" id="X1J1T3"/>